<evidence type="ECO:0000256" key="1">
    <source>
        <dbReference type="SAM" id="Phobius"/>
    </source>
</evidence>
<organism evidence="3 4">
    <name type="scientific">Pisolithus tinctorius Marx 270</name>
    <dbReference type="NCBI Taxonomy" id="870435"/>
    <lineage>
        <taxon>Eukaryota</taxon>
        <taxon>Fungi</taxon>
        <taxon>Dikarya</taxon>
        <taxon>Basidiomycota</taxon>
        <taxon>Agaricomycotina</taxon>
        <taxon>Agaricomycetes</taxon>
        <taxon>Agaricomycetidae</taxon>
        <taxon>Boletales</taxon>
        <taxon>Sclerodermatineae</taxon>
        <taxon>Pisolithaceae</taxon>
        <taxon>Pisolithus</taxon>
    </lineage>
</organism>
<evidence type="ECO:0000313" key="4">
    <source>
        <dbReference type="Proteomes" id="UP000054217"/>
    </source>
</evidence>
<reference evidence="4" key="2">
    <citation type="submission" date="2015-01" db="EMBL/GenBank/DDBJ databases">
        <title>Evolutionary Origins and Diversification of the Mycorrhizal Mutualists.</title>
        <authorList>
            <consortium name="DOE Joint Genome Institute"/>
            <consortium name="Mycorrhizal Genomics Consortium"/>
            <person name="Kohler A."/>
            <person name="Kuo A."/>
            <person name="Nagy L.G."/>
            <person name="Floudas D."/>
            <person name="Copeland A."/>
            <person name="Barry K.W."/>
            <person name="Cichocki N."/>
            <person name="Veneault-Fourrey C."/>
            <person name="LaButti K."/>
            <person name="Lindquist E.A."/>
            <person name="Lipzen A."/>
            <person name="Lundell T."/>
            <person name="Morin E."/>
            <person name="Murat C."/>
            <person name="Riley R."/>
            <person name="Ohm R."/>
            <person name="Sun H."/>
            <person name="Tunlid A."/>
            <person name="Henrissat B."/>
            <person name="Grigoriev I.V."/>
            <person name="Hibbett D.S."/>
            <person name="Martin F."/>
        </authorList>
    </citation>
    <scope>NUCLEOTIDE SEQUENCE [LARGE SCALE GENOMIC DNA]</scope>
    <source>
        <strain evidence="4">Marx 270</strain>
    </source>
</reference>
<name>A0A0C3N812_PISTI</name>
<feature type="signal peptide" evidence="2">
    <location>
        <begin position="1"/>
        <end position="20"/>
    </location>
</feature>
<keyword evidence="1" id="KW-0812">Transmembrane</keyword>
<dbReference type="Proteomes" id="UP000054217">
    <property type="component" value="Unassembled WGS sequence"/>
</dbReference>
<evidence type="ECO:0008006" key="5">
    <source>
        <dbReference type="Google" id="ProtNLM"/>
    </source>
</evidence>
<reference evidence="3 4" key="1">
    <citation type="submission" date="2014-04" db="EMBL/GenBank/DDBJ databases">
        <authorList>
            <consortium name="DOE Joint Genome Institute"/>
            <person name="Kuo A."/>
            <person name="Kohler A."/>
            <person name="Costa M.D."/>
            <person name="Nagy L.G."/>
            <person name="Floudas D."/>
            <person name="Copeland A."/>
            <person name="Barry K.W."/>
            <person name="Cichocki N."/>
            <person name="Veneault-Fourrey C."/>
            <person name="LaButti K."/>
            <person name="Lindquist E.A."/>
            <person name="Lipzen A."/>
            <person name="Lundell T."/>
            <person name="Morin E."/>
            <person name="Murat C."/>
            <person name="Sun H."/>
            <person name="Tunlid A."/>
            <person name="Henrissat B."/>
            <person name="Grigoriev I.V."/>
            <person name="Hibbett D.S."/>
            <person name="Martin F."/>
            <person name="Nordberg H.P."/>
            <person name="Cantor M.N."/>
            <person name="Hua S.X."/>
        </authorList>
    </citation>
    <scope>NUCLEOTIDE SEQUENCE [LARGE SCALE GENOMIC DNA]</scope>
    <source>
        <strain evidence="3 4">Marx 270</strain>
    </source>
</reference>
<accession>A0A0C3N812</accession>
<proteinExistence type="predicted"/>
<dbReference type="EMBL" id="KN832033">
    <property type="protein sequence ID" value="KIN97179.1"/>
    <property type="molecule type" value="Genomic_DNA"/>
</dbReference>
<evidence type="ECO:0000313" key="3">
    <source>
        <dbReference type="EMBL" id="KIN97179.1"/>
    </source>
</evidence>
<evidence type="ECO:0000256" key="2">
    <source>
        <dbReference type="SAM" id="SignalP"/>
    </source>
</evidence>
<keyword evidence="1" id="KW-0472">Membrane</keyword>
<sequence length="84" mass="9536">MQRHRCVCATLLLYYDKVSAFLVCMSGMVWSTTISFAATAWVMETVRSSCLKEGMRTDCPRYLCFIIEGSAAPREFDRAKHTSV</sequence>
<dbReference type="InParanoid" id="A0A0C3N812"/>
<protein>
    <recommendedName>
        <fullName evidence="5">Secreted protein</fullName>
    </recommendedName>
</protein>
<keyword evidence="2" id="KW-0732">Signal</keyword>
<keyword evidence="1" id="KW-1133">Transmembrane helix</keyword>
<gene>
    <name evidence="3" type="ORF">M404DRAFT_916395</name>
</gene>
<dbReference type="HOGENOM" id="CLU_2528377_0_0_1"/>
<feature type="chain" id="PRO_5002180133" description="Secreted protein" evidence="2">
    <location>
        <begin position="21"/>
        <end position="84"/>
    </location>
</feature>
<feature type="transmembrane region" description="Helical" evidence="1">
    <location>
        <begin position="20"/>
        <end position="42"/>
    </location>
</feature>
<keyword evidence="4" id="KW-1185">Reference proteome</keyword>
<dbReference type="AlphaFoldDB" id="A0A0C3N812"/>